<keyword evidence="4" id="KW-1185">Reference proteome</keyword>
<feature type="compositionally biased region" description="Gly residues" evidence="1">
    <location>
        <begin position="89"/>
        <end position="98"/>
    </location>
</feature>
<dbReference type="EMBL" id="JAAZSR010000261">
    <property type="protein sequence ID" value="NKX51592.1"/>
    <property type="molecule type" value="Genomic_DNA"/>
</dbReference>
<evidence type="ECO:0000256" key="2">
    <source>
        <dbReference type="SAM" id="Phobius"/>
    </source>
</evidence>
<feature type="non-terminal residue" evidence="3">
    <location>
        <position position="1"/>
    </location>
</feature>
<feature type="region of interest" description="Disordered" evidence="1">
    <location>
        <begin position="51"/>
        <end position="181"/>
    </location>
</feature>
<comment type="caution">
    <text evidence="3">The sequence shown here is derived from an EMBL/GenBank/DDBJ whole genome shotgun (WGS) entry which is preliminary data.</text>
</comment>
<accession>A0ABX1JQI6</accession>
<name>A0ABX1JQI6_9MICC</name>
<evidence type="ECO:0000313" key="4">
    <source>
        <dbReference type="Proteomes" id="UP000523795"/>
    </source>
</evidence>
<organism evidence="3 4">
    <name type="scientific">Arthrobacter deserti</name>
    <dbReference type="NCBI Taxonomy" id="1742687"/>
    <lineage>
        <taxon>Bacteria</taxon>
        <taxon>Bacillati</taxon>
        <taxon>Actinomycetota</taxon>
        <taxon>Actinomycetes</taxon>
        <taxon>Micrococcales</taxon>
        <taxon>Micrococcaceae</taxon>
        <taxon>Arthrobacter</taxon>
    </lineage>
</organism>
<feature type="compositionally biased region" description="Low complexity" evidence="1">
    <location>
        <begin position="116"/>
        <end position="135"/>
    </location>
</feature>
<evidence type="ECO:0000256" key="1">
    <source>
        <dbReference type="SAM" id="MobiDB-lite"/>
    </source>
</evidence>
<gene>
    <name evidence="3" type="ORF">HER39_13655</name>
</gene>
<keyword evidence="2" id="KW-0472">Membrane</keyword>
<feature type="compositionally biased region" description="Low complexity" evidence="1">
    <location>
        <begin position="142"/>
        <end position="154"/>
    </location>
</feature>
<evidence type="ECO:0008006" key="5">
    <source>
        <dbReference type="Google" id="ProtNLM"/>
    </source>
</evidence>
<evidence type="ECO:0000313" key="3">
    <source>
        <dbReference type="EMBL" id="NKX51592.1"/>
    </source>
</evidence>
<keyword evidence="2" id="KW-1133">Transmembrane helix</keyword>
<reference evidence="3 4" key="1">
    <citation type="submission" date="2020-04" db="EMBL/GenBank/DDBJ databases">
        <authorList>
            <person name="Liu S."/>
        </authorList>
    </citation>
    <scope>NUCLEOTIDE SEQUENCE [LARGE SCALE GENOMIC DNA]</scope>
    <source>
        <strain evidence="3 4">CGMCC 1.15091</strain>
    </source>
</reference>
<protein>
    <recommendedName>
        <fullName evidence="5">Serine/threonine protein kinase</fullName>
    </recommendedName>
</protein>
<dbReference type="Proteomes" id="UP000523795">
    <property type="component" value="Unassembled WGS sequence"/>
</dbReference>
<sequence>TPVQRVRRQFTPKTWIKLGAVSAGVFVVAMLGITAVEFGTQQPISSLVSSTTGIKSEGAGHQTTLGNVLGGTERASQNTDGTDDAADTGKGGDTGGADGTAAPTEPAEEIPGQVGDGTATDGTSGDTGTPSGPATEGPGEGVPAEQAPAVTEPAVPEEPAEPGVVDQGVLPEDGGAAGTGQ</sequence>
<feature type="transmembrane region" description="Helical" evidence="2">
    <location>
        <begin position="15"/>
        <end position="36"/>
    </location>
</feature>
<keyword evidence="2" id="KW-0812">Transmembrane</keyword>
<proteinExistence type="predicted"/>